<proteinExistence type="inferred from homology"/>
<protein>
    <recommendedName>
        <fullName evidence="8">YetF C-terminal domain-containing protein</fullName>
    </recommendedName>
</protein>
<feature type="domain" description="YetF C-terminal" evidence="8">
    <location>
        <begin position="103"/>
        <end position="234"/>
    </location>
</feature>
<dbReference type="InterPro" id="IPR023090">
    <property type="entry name" value="UPF0702_alpha/beta_dom_sf"/>
</dbReference>
<dbReference type="GO" id="GO:0005886">
    <property type="term" value="C:plasma membrane"/>
    <property type="evidence" value="ECO:0007669"/>
    <property type="project" value="UniProtKB-SubCell"/>
</dbReference>
<keyword evidence="10" id="KW-1185">Reference proteome</keyword>
<evidence type="ECO:0000313" key="9">
    <source>
        <dbReference type="EMBL" id="QDR79245.1"/>
    </source>
</evidence>
<dbReference type="AlphaFoldDB" id="A0A517DPE9"/>
<feature type="transmembrane region" description="Helical" evidence="7">
    <location>
        <begin position="59"/>
        <end position="77"/>
    </location>
</feature>
<keyword evidence="5 7" id="KW-1133">Transmembrane helix</keyword>
<gene>
    <name evidence="9" type="ORF">SPTER_05180</name>
</gene>
<dbReference type="PANTHER" id="PTHR34582">
    <property type="entry name" value="UPF0702 TRANSMEMBRANE PROTEIN YCAP"/>
    <property type="match status" value="1"/>
</dbReference>
<dbReference type="Pfam" id="PF04239">
    <property type="entry name" value="DUF421"/>
    <property type="match status" value="1"/>
</dbReference>
<dbReference type="InterPro" id="IPR007353">
    <property type="entry name" value="DUF421"/>
</dbReference>
<evidence type="ECO:0000259" key="8">
    <source>
        <dbReference type="Pfam" id="PF04239"/>
    </source>
</evidence>
<evidence type="ECO:0000256" key="2">
    <source>
        <dbReference type="ARBA" id="ARBA00006448"/>
    </source>
</evidence>
<accession>A0A517DPE9</accession>
<reference evidence="9 10" key="1">
    <citation type="submission" date="2019-02" db="EMBL/GenBank/DDBJ databases">
        <title>Closed genome of Sporomusa termitida DSM 4440.</title>
        <authorList>
            <person name="Poehlein A."/>
            <person name="Daniel R."/>
        </authorList>
    </citation>
    <scope>NUCLEOTIDE SEQUENCE [LARGE SCALE GENOMIC DNA]</scope>
    <source>
        <strain evidence="9 10">DSM 4440</strain>
    </source>
</reference>
<keyword evidence="4 7" id="KW-0812">Transmembrane</keyword>
<dbReference type="Gene3D" id="3.30.240.20">
    <property type="entry name" value="bsu07140 like domains"/>
    <property type="match status" value="2"/>
</dbReference>
<comment type="subcellular location">
    <subcellularLocation>
        <location evidence="1">Cell membrane</location>
        <topology evidence="1">Multi-pass membrane protein</topology>
    </subcellularLocation>
</comment>
<organism evidence="9 10">
    <name type="scientific">Sporomusa termitida</name>
    <dbReference type="NCBI Taxonomy" id="2377"/>
    <lineage>
        <taxon>Bacteria</taxon>
        <taxon>Bacillati</taxon>
        <taxon>Bacillota</taxon>
        <taxon>Negativicutes</taxon>
        <taxon>Selenomonadales</taxon>
        <taxon>Sporomusaceae</taxon>
        <taxon>Sporomusa</taxon>
    </lineage>
</organism>
<evidence type="ECO:0000256" key="5">
    <source>
        <dbReference type="ARBA" id="ARBA00022989"/>
    </source>
</evidence>
<dbReference type="PANTHER" id="PTHR34582:SF7">
    <property type="entry name" value="UPF0702 TRANSMEMBRANE PROTEIN YDFS"/>
    <property type="match status" value="1"/>
</dbReference>
<evidence type="ECO:0000256" key="6">
    <source>
        <dbReference type="ARBA" id="ARBA00023136"/>
    </source>
</evidence>
<evidence type="ECO:0000256" key="1">
    <source>
        <dbReference type="ARBA" id="ARBA00004651"/>
    </source>
</evidence>
<keyword evidence="3" id="KW-1003">Cell membrane</keyword>
<evidence type="ECO:0000256" key="4">
    <source>
        <dbReference type="ARBA" id="ARBA00022692"/>
    </source>
</evidence>
<name>A0A517DPE9_9FIRM</name>
<evidence type="ECO:0000256" key="7">
    <source>
        <dbReference type="SAM" id="Phobius"/>
    </source>
</evidence>
<dbReference type="Proteomes" id="UP000320776">
    <property type="component" value="Chromosome"/>
</dbReference>
<keyword evidence="6 7" id="KW-0472">Membrane</keyword>
<dbReference type="KEGG" id="sted:SPTER_05180"/>
<evidence type="ECO:0000256" key="3">
    <source>
        <dbReference type="ARBA" id="ARBA00022475"/>
    </source>
</evidence>
<sequence>MPALCEAYTGEGVAKEEAIMEWQEYIRDTWQTTLVFLSLLVFTRFLGKTQVGQLTFYEYVSGITIGSLAANIAAADVDKVWNHYYDMVLFVALTYVLSLITIRSRPLRKLIDGSPTIVIENGRIIEANMHSLRYDLDELNGHLRQQGILDPAEVQYAILETTGDLSVIKKADYQPLTKSDFNIHLPNPSFPLELIMDGVIIEHNLHKQNYSQAWLEKQLAARNIHDLSEVTYAGIDSKGQLFINRKTHSGYPNKSSEE</sequence>
<feature type="transmembrane region" description="Helical" evidence="7">
    <location>
        <begin position="83"/>
        <end position="102"/>
    </location>
</feature>
<evidence type="ECO:0000313" key="10">
    <source>
        <dbReference type="Proteomes" id="UP000320776"/>
    </source>
</evidence>
<feature type="transmembrane region" description="Helical" evidence="7">
    <location>
        <begin position="30"/>
        <end position="47"/>
    </location>
</feature>
<comment type="similarity">
    <text evidence="2">Belongs to the UPF0702 family.</text>
</comment>
<dbReference type="EMBL" id="CP036259">
    <property type="protein sequence ID" value="QDR79245.1"/>
    <property type="molecule type" value="Genomic_DNA"/>
</dbReference>